<reference evidence="1 2" key="1">
    <citation type="submission" date="2018-01" db="EMBL/GenBank/DDBJ databases">
        <authorList>
            <person name="Gaut B.S."/>
            <person name="Morton B.R."/>
            <person name="Clegg M.T."/>
            <person name="Duvall M.R."/>
        </authorList>
    </citation>
    <scope>NUCLEOTIDE SEQUENCE [LARGE SCALE GENOMIC DNA]</scope>
    <source>
        <strain evidence="1">GP69</strain>
    </source>
</reference>
<name>A0A2K4ZDX2_9FIRM</name>
<dbReference type="AlphaFoldDB" id="A0A2K4ZDX2"/>
<dbReference type="EMBL" id="OFSM01000006">
    <property type="protein sequence ID" value="SOY28656.1"/>
    <property type="molecule type" value="Genomic_DNA"/>
</dbReference>
<keyword evidence="2" id="KW-1185">Reference proteome</keyword>
<accession>A0A2K4ZDX2</accession>
<protein>
    <recommendedName>
        <fullName evidence="3">Alpha glucuronidase N-terminal domain-containing protein</fullName>
    </recommendedName>
</protein>
<gene>
    <name evidence="1" type="ORF">AMURIS_01367</name>
</gene>
<evidence type="ECO:0000313" key="1">
    <source>
        <dbReference type="EMBL" id="SOY28656.1"/>
    </source>
</evidence>
<evidence type="ECO:0008006" key="3">
    <source>
        <dbReference type="Google" id="ProtNLM"/>
    </source>
</evidence>
<organism evidence="1 2">
    <name type="scientific">Acetatifactor muris</name>
    <dbReference type="NCBI Taxonomy" id="879566"/>
    <lineage>
        <taxon>Bacteria</taxon>
        <taxon>Bacillati</taxon>
        <taxon>Bacillota</taxon>
        <taxon>Clostridia</taxon>
        <taxon>Lachnospirales</taxon>
        <taxon>Lachnospiraceae</taxon>
        <taxon>Acetatifactor</taxon>
    </lineage>
</organism>
<evidence type="ECO:0000313" key="2">
    <source>
        <dbReference type="Proteomes" id="UP000236311"/>
    </source>
</evidence>
<proteinExistence type="predicted"/>
<dbReference type="Proteomes" id="UP000236311">
    <property type="component" value="Unassembled WGS sequence"/>
</dbReference>
<sequence length="944" mass="107770">MRCCEADKEGGTALHGKESNKGKFEDVYSKTEESMETGKKVKIIREAAENKRIETGLARIEEALNNRRFDIEYVTEAAWEAGEQRTGVSSIYVGTRREGGLIRRLEEEKLLLYHTEAPEGEGFYLAFLSGLNLFVAVGGTETGALYGAMALADRIRAEETEAVADHDLAFADAPAFRLRGPAVGLQLTKVEPPRLTYEYPITPARFPWFYDKALWEKFLEQLLEERCNVLYLWTGQPFSSLVKLEDYPEALEVTEEEYEKNREMFGWLTEECDRRGIWLVLKFYSIHIPLPLAEKHHIDLLQTSITELNRDYTYKSIVKFITSFPHIGLMVCLGEALRGKQNKTDWFIQTIIPAVKEGVREAGLKELPPLILRGHDCDPNAVMEQAVPLYDHLYTMWKYNGEGLTTYLPAGKWQDIHERLASHGQTHIMNVHVLADLEPFRYGATEFIRKCMQAGRSRLNCNGLHLYPLFFWDWPYAPDREQERLLQMERDWLWYRAWFRYAWNPDRDPDTERLYWRDVFAGHFAVDTDGADRIYRAVNALGQCAPRILRRVGITEGNRQTMSLGMTMSQFTNVKRYRPNYELWRSVSTPGEQPDDEIRRMLAGEPFYGETTADMCAEAVNYARTAAALFRSVQENAGKNRQELAHWLTDAEAMEELTLSYAKKLEAAFCILHYKYTMDENLRGDLTLLEDAVAPWEESLEHYRRLAKLTERTYLYACSMQTRQRKIPFTDGSAYGHWTQCLPEYEKEFACFKAHLEEMKNGIFPGEGEEEQEAEALSGVPFALEECACETYTVQKGESIFTDMAAPITMLAPELNGLTGIRFGLGSAMSEGARIVLKVSQDVKVLIAYMNAGGVEWLKLPDLETNTHADDRGGLSVVYANALQAENCPNCNIHAYFYEKGTHEIYMGTGGFTIVGVVPANAELQARNAGLSGETPEKLDWLYE</sequence>